<dbReference type="InterPro" id="IPR038578">
    <property type="entry name" value="GT29-like_sf"/>
</dbReference>
<dbReference type="Pfam" id="PF00777">
    <property type="entry name" value="Glyco_transf_29"/>
    <property type="match status" value="1"/>
</dbReference>
<gene>
    <name evidence="12" type="ORF">A3770_13p68260</name>
</gene>
<name>A0A5B8MU47_9CHLO</name>
<dbReference type="AlphaFoldDB" id="A0A5B8MU47"/>
<dbReference type="PANTHER" id="PTHR11987">
    <property type="entry name" value="ALPHA-2,8-SIALYLTRANSFERASE"/>
    <property type="match status" value="1"/>
</dbReference>
<keyword evidence="4 12" id="KW-0808">Transferase</keyword>
<accession>A0A5B8MU47</accession>
<keyword evidence="6" id="KW-0735">Signal-anchor</keyword>
<keyword evidence="8" id="KW-0333">Golgi apparatus</keyword>
<evidence type="ECO:0000256" key="4">
    <source>
        <dbReference type="ARBA" id="ARBA00022679"/>
    </source>
</evidence>
<dbReference type="PANTHER" id="PTHR11987:SF36">
    <property type="entry name" value="SIA-ALPHA-2,3-GAL-BETA-1,4-GLCNAC-R:ALPHA 2,8-SIALYLTRANSFERASE"/>
    <property type="match status" value="1"/>
</dbReference>
<reference evidence="12 13" key="1">
    <citation type="submission" date="2018-07" db="EMBL/GenBank/DDBJ databases">
        <title>The complete nuclear genome of the prasinophyte Chloropicon primus (CCMP1205).</title>
        <authorList>
            <person name="Pombert J.-F."/>
            <person name="Otis C."/>
            <person name="Turmel M."/>
            <person name="Lemieux C."/>
        </authorList>
    </citation>
    <scope>NUCLEOTIDE SEQUENCE [LARGE SCALE GENOMIC DNA]</scope>
    <source>
        <strain evidence="12 13">CCMP1205</strain>
    </source>
</reference>
<evidence type="ECO:0000313" key="12">
    <source>
        <dbReference type="EMBL" id="QDZ24308.1"/>
    </source>
</evidence>
<dbReference type="GO" id="GO:0008373">
    <property type="term" value="F:sialyltransferase activity"/>
    <property type="evidence" value="ECO:0007669"/>
    <property type="project" value="InterPro"/>
</dbReference>
<evidence type="ECO:0000256" key="8">
    <source>
        <dbReference type="ARBA" id="ARBA00023034"/>
    </source>
</evidence>
<keyword evidence="13" id="KW-1185">Reference proteome</keyword>
<organism evidence="12 13">
    <name type="scientific">Chloropicon primus</name>
    <dbReference type="NCBI Taxonomy" id="1764295"/>
    <lineage>
        <taxon>Eukaryota</taxon>
        <taxon>Viridiplantae</taxon>
        <taxon>Chlorophyta</taxon>
        <taxon>Chloropicophyceae</taxon>
        <taxon>Chloropicales</taxon>
        <taxon>Chloropicaceae</taxon>
        <taxon>Chloropicon</taxon>
    </lineage>
</organism>
<evidence type="ECO:0000256" key="5">
    <source>
        <dbReference type="ARBA" id="ARBA00022692"/>
    </source>
</evidence>
<evidence type="ECO:0000256" key="1">
    <source>
        <dbReference type="ARBA" id="ARBA00004323"/>
    </source>
</evidence>
<keyword evidence="5" id="KW-0812">Transmembrane</keyword>
<evidence type="ECO:0000313" key="13">
    <source>
        <dbReference type="Proteomes" id="UP000316726"/>
    </source>
</evidence>
<evidence type="ECO:0000256" key="9">
    <source>
        <dbReference type="ARBA" id="ARBA00023136"/>
    </source>
</evidence>
<evidence type="ECO:0000256" key="2">
    <source>
        <dbReference type="ARBA" id="ARBA00006003"/>
    </source>
</evidence>
<comment type="subcellular location">
    <subcellularLocation>
        <location evidence="1">Golgi apparatus membrane</location>
        <topology evidence="1">Single-pass type II membrane protein</topology>
    </subcellularLocation>
</comment>
<evidence type="ECO:0000256" key="7">
    <source>
        <dbReference type="ARBA" id="ARBA00022989"/>
    </source>
</evidence>
<dbReference type="Gene3D" id="3.90.1480.20">
    <property type="entry name" value="Glycosyl transferase family 29"/>
    <property type="match status" value="1"/>
</dbReference>
<keyword evidence="10" id="KW-0325">Glycoprotein</keyword>
<comment type="similarity">
    <text evidence="2">Belongs to the glycosyltransferase 29 family.</text>
</comment>
<keyword evidence="7" id="KW-1133">Transmembrane helix</keyword>
<feature type="region of interest" description="Disordered" evidence="11">
    <location>
        <begin position="172"/>
        <end position="192"/>
    </location>
</feature>
<evidence type="ECO:0000256" key="3">
    <source>
        <dbReference type="ARBA" id="ARBA00022676"/>
    </source>
</evidence>
<protein>
    <submittedName>
        <fullName evidence="12">Sialyltransferase</fullName>
    </submittedName>
</protein>
<dbReference type="OrthoDB" id="10264956at2759"/>
<keyword evidence="3 12" id="KW-0328">Glycosyltransferase</keyword>
<dbReference type="InterPro" id="IPR050943">
    <property type="entry name" value="Glycosyltr_29_Sialyltrsf"/>
</dbReference>
<dbReference type="EMBL" id="CP031046">
    <property type="protein sequence ID" value="QDZ24308.1"/>
    <property type="molecule type" value="Genomic_DNA"/>
</dbReference>
<feature type="region of interest" description="Disordered" evidence="11">
    <location>
        <begin position="60"/>
        <end position="118"/>
    </location>
</feature>
<dbReference type="Proteomes" id="UP000316726">
    <property type="component" value="Chromosome 13"/>
</dbReference>
<sequence length="463" mass="50958">MPGRPRVRVRLWLVIKCIALLCALVLVTQFASNVHSVHDLLDSDASESGGRVEVAQAAETRKELAGGGSQVELSSGEGGGAAAAGGARKEEVVVEASVPEETPGEVEGGGEQAKPPRPKKAWTLSELFQVMEDQQSFSRSEFGYSPELIVVTQENMERLRAHLSRPERFLPQTSPFVKDEGGDAGAEPSSGRRARYKSCALVGNAGIARAANFGETIDKHEAVLRINQGPSKGYEKIVGSKTTFRLLNKKWVSMYTSATEGRKVFLPSEAENATILASRISGRSFEHLASVVRHARKDLRLLYVAQGLESRARNLLKAFKEASLREQSPISYDGGDAPSSGFIGFYFLLQVCERVAIYAFSSQKLFGINNRSWPYHYFRFTQFAGLGMHLDSEQLREHPHHSFDAEMEFMAALSESTNRTRACMPRGQFTRSKLMKCGVQDEVAREEVSDEGSLDGMEGMKKL</sequence>
<dbReference type="CDD" id="cd19952">
    <property type="entry name" value="GT29"/>
    <property type="match status" value="1"/>
</dbReference>
<evidence type="ECO:0000256" key="10">
    <source>
        <dbReference type="ARBA" id="ARBA00023180"/>
    </source>
</evidence>
<evidence type="ECO:0000256" key="11">
    <source>
        <dbReference type="SAM" id="MobiDB-lite"/>
    </source>
</evidence>
<evidence type="ECO:0000256" key="6">
    <source>
        <dbReference type="ARBA" id="ARBA00022968"/>
    </source>
</evidence>
<dbReference type="InterPro" id="IPR001675">
    <property type="entry name" value="Glyco_trans_29"/>
</dbReference>
<dbReference type="GO" id="GO:0000139">
    <property type="term" value="C:Golgi membrane"/>
    <property type="evidence" value="ECO:0007669"/>
    <property type="project" value="UniProtKB-SubCell"/>
</dbReference>
<keyword evidence="9" id="KW-0472">Membrane</keyword>
<proteinExistence type="inferred from homology"/>